<dbReference type="InterPro" id="IPR010982">
    <property type="entry name" value="Lambda_DNA-bd_dom_sf"/>
</dbReference>
<gene>
    <name evidence="2" type="ORF">MNB_SV-14-68</name>
</gene>
<accession>A0A1W1CJG2</accession>
<dbReference type="CDD" id="cd00093">
    <property type="entry name" value="HTH_XRE"/>
    <property type="match status" value="1"/>
</dbReference>
<evidence type="ECO:0000259" key="1">
    <source>
        <dbReference type="PROSITE" id="PS50943"/>
    </source>
</evidence>
<dbReference type="SUPFAM" id="SSF47413">
    <property type="entry name" value="lambda repressor-like DNA-binding domains"/>
    <property type="match status" value="1"/>
</dbReference>
<protein>
    <recommendedName>
        <fullName evidence="1">HTH cro/C1-type domain-containing protein</fullName>
    </recommendedName>
</protein>
<sequence length="238" mass="28131">MVEEKLYYQEEKLKYVTKSLCLSTKEIAQKLEISQGMVSQILNYHNNKLRKIHLHAICHAYNIPIEIFENREVDTTEMIDQMLQESQNGSIFQKDYKLLDKLLGKWYLYSYPSNPNFSEVWATETYFYEDFSVEDMHKNRGKLLIGKKQSIILKESHNSKNITSITFDNNKVTYNNFAFSRVSKSNVLNQELFNFGFFSRKEMEPDEAKKILGEKNRVQLHMDYGMLKRITSSIEMRG</sequence>
<dbReference type="PROSITE" id="PS50943">
    <property type="entry name" value="HTH_CROC1"/>
    <property type="match status" value="1"/>
</dbReference>
<evidence type="ECO:0000313" key="2">
    <source>
        <dbReference type="EMBL" id="SFV66008.1"/>
    </source>
</evidence>
<dbReference type="GO" id="GO:0003677">
    <property type="term" value="F:DNA binding"/>
    <property type="evidence" value="ECO:0007669"/>
    <property type="project" value="InterPro"/>
</dbReference>
<organism evidence="2">
    <name type="scientific">hydrothermal vent metagenome</name>
    <dbReference type="NCBI Taxonomy" id="652676"/>
    <lineage>
        <taxon>unclassified sequences</taxon>
        <taxon>metagenomes</taxon>
        <taxon>ecological metagenomes</taxon>
    </lineage>
</organism>
<dbReference type="Gene3D" id="1.10.260.40">
    <property type="entry name" value="lambda repressor-like DNA-binding domains"/>
    <property type="match status" value="1"/>
</dbReference>
<reference evidence="2" key="1">
    <citation type="submission" date="2016-10" db="EMBL/GenBank/DDBJ databases">
        <authorList>
            <person name="de Groot N.N."/>
        </authorList>
    </citation>
    <scope>NUCLEOTIDE SEQUENCE</scope>
</reference>
<proteinExistence type="predicted"/>
<feature type="domain" description="HTH cro/C1-type" evidence="1">
    <location>
        <begin position="25"/>
        <end position="68"/>
    </location>
</feature>
<dbReference type="AlphaFoldDB" id="A0A1W1CJG2"/>
<dbReference type="EMBL" id="FPHN01000198">
    <property type="protein sequence ID" value="SFV66008.1"/>
    <property type="molecule type" value="Genomic_DNA"/>
</dbReference>
<name>A0A1W1CJG2_9ZZZZ</name>
<dbReference type="InterPro" id="IPR001387">
    <property type="entry name" value="Cro/C1-type_HTH"/>
</dbReference>